<gene>
    <name evidence="6" type="ORF">PVK06_018674</name>
</gene>
<reference evidence="6 7" key="1">
    <citation type="submission" date="2023-03" db="EMBL/GenBank/DDBJ databases">
        <title>WGS of Gossypium arboreum.</title>
        <authorList>
            <person name="Yu D."/>
        </authorList>
    </citation>
    <scope>NUCLEOTIDE SEQUENCE [LARGE SCALE GENOMIC DNA]</scope>
    <source>
        <tissue evidence="6">Leaf</tissue>
    </source>
</reference>
<feature type="transmembrane region" description="Helical" evidence="4">
    <location>
        <begin position="65"/>
        <end position="84"/>
    </location>
</feature>
<evidence type="ECO:0000256" key="3">
    <source>
        <dbReference type="SAM" id="MobiDB-lite"/>
    </source>
</evidence>
<keyword evidence="2" id="KW-0442">Lipid degradation</keyword>
<evidence type="ECO:0000256" key="1">
    <source>
        <dbReference type="ARBA" id="ARBA00023098"/>
    </source>
</evidence>
<feature type="transmembrane region" description="Helical" evidence="4">
    <location>
        <begin position="688"/>
        <end position="711"/>
    </location>
</feature>
<feature type="active site" description="Nucleophile" evidence="2">
    <location>
        <position position="1011"/>
    </location>
</feature>
<name>A0ABR0PHY6_GOSAR</name>
<dbReference type="InterPro" id="IPR029052">
    <property type="entry name" value="Metallo-depent_PP-like"/>
</dbReference>
<dbReference type="SUPFAM" id="SSF56300">
    <property type="entry name" value="Metallo-dependent phosphatases"/>
    <property type="match status" value="1"/>
</dbReference>
<feature type="transmembrane region" description="Helical" evidence="4">
    <location>
        <begin position="767"/>
        <end position="787"/>
    </location>
</feature>
<feature type="transmembrane region" description="Helical" evidence="4">
    <location>
        <begin position="126"/>
        <end position="153"/>
    </location>
</feature>
<dbReference type="PANTHER" id="PTHR34211:SF3">
    <property type="entry name" value="CALCINEURIN-LIKE METALLO-PHOSPHOESTERASE SUPERFAMILY PROTEIN"/>
    <property type="match status" value="1"/>
</dbReference>
<accession>A0ABR0PHY6</accession>
<evidence type="ECO:0000313" key="7">
    <source>
        <dbReference type="Proteomes" id="UP001358586"/>
    </source>
</evidence>
<feature type="transmembrane region" description="Helical" evidence="4">
    <location>
        <begin position="165"/>
        <end position="186"/>
    </location>
</feature>
<dbReference type="PROSITE" id="PS51635">
    <property type="entry name" value="PNPLA"/>
    <property type="match status" value="1"/>
</dbReference>
<feature type="domain" description="PNPLA" evidence="5">
    <location>
        <begin position="973"/>
        <end position="1143"/>
    </location>
</feature>
<dbReference type="Pfam" id="PF00149">
    <property type="entry name" value="Metallophos"/>
    <property type="match status" value="1"/>
</dbReference>
<dbReference type="InterPro" id="IPR002641">
    <property type="entry name" value="PNPLA_dom"/>
</dbReference>
<feature type="transmembrane region" description="Helical" evidence="4">
    <location>
        <begin position="96"/>
        <end position="114"/>
    </location>
</feature>
<dbReference type="EMBL" id="JARKNE010000006">
    <property type="protein sequence ID" value="KAK5823911.1"/>
    <property type="molecule type" value="Genomic_DNA"/>
</dbReference>
<dbReference type="Gene3D" id="3.40.1090.10">
    <property type="entry name" value="Cytosolic phospholipase A2 catalytic domain"/>
    <property type="match status" value="2"/>
</dbReference>
<organism evidence="6 7">
    <name type="scientific">Gossypium arboreum</name>
    <name type="common">Tree cotton</name>
    <name type="synonym">Gossypium nanking</name>
    <dbReference type="NCBI Taxonomy" id="29729"/>
    <lineage>
        <taxon>Eukaryota</taxon>
        <taxon>Viridiplantae</taxon>
        <taxon>Streptophyta</taxon>
        <taxon>Embryophyta</taxon>
        <taxon>Tracheophyta</taxon>
        <taxon>Spermatophyta</taxon>
        <taxon>Magnoliopsida</taxon>
        <taxon>eudicotyledons</taxon>
        <taxon>Gunneridae</taxon>
        <taxon>Pentapetalae</taxon>
        <taxon>rosids</taxon>
        <taxon>malvids</taxon>
        <taxon>Malvales</taxon>
        <taxon>Malvaceae</taxon>
        <taxon>Malvoideae</taxon>
        <taxon>Gossypium</taxon>
    </lineage>
</organism>
<dbReference type="InterPro" id="IPR004843">
    <property type="entry name" value="Calcineurin-like_PHP"/>
</dbReference>
<keyword evidence="1 2" id="KW-0443">Lipid metabolism</keyword>
<comment type="caution">
    <text evidence="6">The sequence shown here is derived from an EMBL/GenBank/DDBJ whole genome shotgun (WGS) entry which is preliminary data.</text>
</comment>
<evidence type="ECO:0000256" key="4">
    <source>
        <dbReference type="SAM" id="Phobius"/>
    </source>
</evidence>
<evidence type="ECO:0000313" key="6">
    <source>
        <dbReference type="EMBL" id="KAK5823911.1"/>
    </source>
</evidence>
<feature type="transmembrane region" description="Helical" evidence="4">
    <location>
        <begin position="876"/>
        <end position="904"/>
    </location>
</feature>
<feature type="transmembrane region" description="Helical" evidence="4">
    <location>
        <begin position="35"/>
        <end position="53"/>
    </location>
</feature>
<evidence type="ECO:0000259" key="5">
    <source>
        <dbReference type="PROSITE" id="PS51635"/>
    </source>
</evidence>
<feature type="active site" description="Proton acceptor" evidence="2">
    <location>
        <position position="1130"/>
    </location>
</feature>
<keyword evidence="2" id="KW-0378">Hydrolase</keyword>
<feature type="transmembrane region" description="Helical" evidence="4">
    <location>
        <begin position="731"/>
        <end position="755"/>
    </location>
</feature>
<dbReference type="SUPFAM" id="SSF52151">
    <property type="entry name" value="FabD/lysophospholipase-like"/>
    <property type="match status" value="2"/>
</dbReference>
<keyword evidence="4" id="KW-0812">Transmembrane</keyword>
<evidence type="ECO:0000256" key="2">
    <source>
        <dbReference type="PROSITE-ProRule" id="PRU01161"/>
    </source>
</evidence>
<dbReference type="PANTHER" id="PTHR34211">
    <property type="entry name" value="CALCINEURIN-LIKE METALLO-PHOSPHOESTERASE SUPERFAMILY PROTEIN"/>
    <property type="match status" value="1"/>
</dbReference>
<feature type="region of interest" description="Disordered" evidence="3">
    <location>
        <begin position="1432"/>
        <end position="1451"/>
    </location>
</feature>
<protein>
    <recommendedName>
        <fullName evidence="5">PNPLA domain-containing protein</fullName>
    </recommendedName>
</protein>
<dbReference type="InterPro" id="IPR016035">
    <property type="entry name" value="Acyl_Trfase/lysoPLipase"/>
</dbReference>
<dbReference type="Gene3D" id="3.60.21.10">
    <property type="match status" value="1"/>
</dbReference>
<keyword evidence="7" id="KW-1185">Reference proteome</keyword>
<comment type="caution">
    <text evidence="2">Lacks conserved residue(s) required for the propagation of feature annotation.</text>
</comment>
<proteinExistence type="predicted"/>
<sequence>MGSDKRPAGLLPRMERVRTILTHKYPYPHEHSRHAIIAVVVGCLFFISSDNMHTLIEKLDNNIKWWSMYACLLGFFYFFSSPFIGKTIKPSYSNFSRWYIAWILVAAVYHLPSFQSMGVDMRMNLSLFLSIYLSSILFLLVFHIIFFGLWYLGLISRVAGRRPEILTVVQNCAVISIACCVFYSHCGNRAMLKQKPSVRKNSNWFWEKGERNTWLANFLRMNELKDQVCSSWFAPVGSASDYPLLSKWVIYGEIACSGSCSGPSDEISPIYSLWATFIGLYIANYVVERSTGWALTHPLSVEEYEKLKKNQMKPDFLDMVPWYSGTSADLFKTVFDLLVSVTVFVGRFDMRMMQASMSRVPEGAQQYDLFYDHLSEREDLWFDFMADTGDGGNSSYAVARLLAQPSIQVTKDDSLLTLPRGDLLLIGGDLAYPNPSRFTYERRLFCPFQYALQPPPWYKPDHIAVNKPELPEGVSELKEYNGPQCFIIPGNHDWFDGLNTFMRYICHKSWLGGWFMPQKKSYFALQLPKRWWVFGLDLSLHADIDVYQFQFFSELVKTKVGENDSVIIMTHEPHWLLDWYWNNVSGENVSHLICDYLKGRCKLRIAGDLHHYMRHSCVPSEGPVHVQHLLVNGCGGAFLHPTHVFSNFSQFYGKTYECKAAYPSFDDSSRIALGNILKFRKMNWQFDFIGGIIYFILVFSIFPQCQLDHILQDDSFSGHLRSFFGTVWNSFVYMLEHSFVSLAGVVLLLMLAFTFVPSKLALKKRAIIGILHVSAHLASALILMLLLELGLETCIRHKLLATSGYHSLYQWYQSVETEHFPDPTGLRARIEQWTFGLYPACIKYLMSAFDVPEVIAVTRSNICKYGIQSLSRGGAIIYYASVFLYFWVFSTPVVSLVFGSYLYICINWLHIHFDEAFSSLRIANYKSFTRFHINRDGDLEVFTLAIDKVPREWKLDPDWDGEAKQPQQWSHRIKHPSKWSACVSHQDPLNTVRIVDRFIIKQTDNQDFASSNGNIFIFTTRCPLFSQTTKVLKALSGPRYDGKYLHYIIKKKLEGKRLNETLTNVVIPTFDIKLLQPVIFSSFQVKKNPTLNALLSDICIATSAAPTYLPAHYFKTIVFKRKKRENNLIDVGVAANNPVCIDKEERENNVIDGGVAANNPVCIDEEEREYNLIDGCVAANNPVCMDKEARENNLIDGGVAANNPVCMDKEARENNLIDGGVAAYNPVCIEKEEREYNLIDGGVAANNPTLLAMGEVSRDIIDKNVDLGTQENKNDNSKRCTEAIDYSKFLVISLGTGSSSEAKTTTKYSAKQAAEWGMLGWLTSGGSTPLVDVFTQASGDMVDLHLSVLFKALDHSDKYLRIQDDKLKGDVSSVDIATRTNLDELVKVGEKLLRDPVSRVDLVTGKFKPVTEETNERALKRFAKLLSEERQKRHLKPLQEKAETRKSDVKN</sequence>
<dbReference type="Proteomes" id="UP001358586">
    <property type="component" value="Chromosome 6"/>
</dbReference>
<keyword evidence="4" id="KW-0472">Membrane</keyword>
<keyword evidence="4" id="KW-1133">Transmembrane helix</keyword>